<dbReference type="Proteomes" id="UP000751190">
    <property type="component" value="Unassembled WGS sequence"/>
</dbReference>
<dbReference type="InterPro" id="IPR023296">
    <property type="entry name" value="Glyco_hydro_beta-prop_sf"/>
</dbReference>
<dbReference type="Gene3D" id="2.115.10.20">
    <property type="entry name" value="Glycosyl hydrolase domain, family 43"/>
    <property type="match status" value="2"/>
</dbReference>
<comment type="caution">
    <text evidence="2">The sequence shown here is derived from an EMBL/GenBank/DDBJ whole genome shotgun (WGS) entry which is preliminary data.</text>
</comment>
<gene>
    <name evidence="2" type="ORF">KFE25_012971</name>
</gene>
<feature type="signal peptide" evidence="1">
    <location>
        <begin position="1"/>
        <end position="17"/>
    </location>
</feature>
<organism evidence="2 3">
    <name type="scientific">Diacronema lutheri</name>
    <name type="common">Unicellular marine alga</name>
    <name type="synonym">Monochrysis lutheri</name>
    <dbReference type="NCBI Taxonomy" id="2081491"/>
    <lineage>
        <taxon>Eukaryota</taxon>
        <taxon>Haptista</taxon>
        <taxon>Haptophyta</taxon>
        <taxon>Pavlovophyceae</taxon>
        <taxon>Pavlovales</taxon>
        <taxon>Pavlovaceae</taxon>
        <taxon>Diacronema</taxon>
    </lineage>
</organism>
<name>A0A8J6C6X0_DIALT</name>
<dbReference type="OMA" id="DWDSLFI"/>
<evidence type="ECO:0000313" key="3">
    <source>
        <dbReference type="Proteomes" id="UP000751190"/>
    </source>
</evidence>
<evidence type="ECO:0008006" key="4">
    <source>
        <dbReference type="Google" id="ProtNLM"/>
    </source>
</evidence>
<accession>A0A8J6C6X0</accession>
<proteinExistence type="predicted"/>
<dbReference type="SUPFAM" id="SSF75005">
    <property type="entry name" value="Arabinanase/levansucrase/invertase"/>
    <property type="match status" value="2"/>
</dbReference>
<evidence type="ECO:0000313" key="2">
    <source>
        <dbReference type="EMBL" id="KAG8459335.1"/>
    </source>
</evidence>
<reference evidence="2" key="1">
    <citation type="submission" date="2021-05" db="EMBL/GenBank/DDBJ databases">
        <title>The genome of the haptophyte Pavlova lutheri (Diacronema luteri, Pavlovales) - a model for lipid biosynthesis in eukaryotic algae.</title>
        <authorList>
            <person name="Hulatt C.J."/>
            <person name="Posewitz M.C."/>
        </authorList>
    </citation>
    <scope>NUCLEOTIDE SEQUENCE</scope>
    <source>
        <strain evidence="2">NIVA-4/92</strain>
    </source>
</reference>
<keyword evidence="3" id="KW-1185">Reference proteome</keyword>
<dbReference type="PANTHER" id="PTHR35279:SF4">
    <property type="entry name" value="GLYCOSYL HYDROLASE FAMILY 32 N-TERMINAL DOMAIN-CONTAINING PROTEIN"/>
    <property type="match status" value="1"/>
</dbReference>
<dbReference type="AlphaFoldDB" id="A0A8J6C6X0"/>
<dbReference type="PANTHER" id="PTHR35279">
    <property type="match status" value="1"/>
</dbReference>
<dbReference type="OrthoDB" id="3510at2759"/>
<feature type="chain" id="PRO_5035236572" description="Glycosyl hydrolase family 32 N-terminal domain-containing protein" evidence="1">
    <location>
        <begin position="18"/>
        <end position="402"/>
    </location>
</feature>
<dbReference type="EMBL" id="JAGTXO010000041">
    <property type="protein sequence ID" value="KAG8459335.1"/>
    <property type="molecule type" value="Genomic_DNA"/>
</dbReference>
<sequence length="402" mass="42681">MRWILLACALAATSASALRAGASRVAPRAAARARIALGSANALAGLVLAPRREAGFDDKVIGSACVRRFVNDDGEQWLMWYSARGRDFDPDVLSIATGRIGLATSTDGVSWTREGAVLSENRDEWFFFDTAHVGVGDVQVMSSQSQRTGGVAMYWCYYFGGDLARTAETAPKGASMSIGLAMSSNGRNWGRVEGEHANGAILTPSDDPAAFDAAFVGWPQVVMRRPEDYVLYYHTIVARTGNYVVAAARGTDGVKFNKVGPILSAGPPGSFDERGAGARHVIEVKQQDGVRQPRFLMAYEAIDGAGTHSIGLARSDDGLAWTKSGDGPIFAPSAAQGAWDGGAVGRPNLVPLDGGRYRLFYYGQSGKGAASEQEWSGIGVAECDGTDWSAWTRVGSTHDARA</sequence>
<keyword evidence="1" id="KW-0732">Signal</keyword>
<protein>
    <recommendedName>
        <fullName evidence="4">Glycosyl hydrolase family 32 N-terminal domain-containing protein</fullName>
    </recommendedName>
</protein>
<evidence type="ECO:0000256" key="1">
    <source>
        <dbReference type="SAM" id="SignalP"/>
    </source>
</evidence>